<evidence type="ECO:0000313" key="3">
    <source>
        <dbReference type="EMBL" id="MCB8880018.1"/>
    </source>
</evidence>
<evidence type="ECO:0000313" key="4">
    <source>
        <dbReference type="Proteomes" id="UP000721844"/>
    </source>
</evidence>
<name>A0A963YZH4_9PROT</name>
<comment type="caution">
    <text evidence="3">The sequence shown here is derived from an EMBL/GenBank/DDBJ whole genome shotgun (WGS) entry which is preliminary data.</text>
</comment>
<dbReference type="Pfam" id="PF13371">
    <property type="entry name" value="TPR_9"/>
    <property type="match status" value="1"/>
</dbReference>
<dbReference type="Pfam" id="PF13369">
    <property type="entry name" value="Transglut_core2"/>
    <property type="match status" value="1"/>
</dbReference>
<sequence length="274" mass="30051">MIRAALDAVGQLPDNEIALADTALLLARLDAPGADWRRAQKHLTLLAREAAELQLWAGSSAQDQAEALSGMLGCRHDYSGDYETYDDLQNLNLIAVTERRRGMPIGLGIIWLHCAEVAGWDCYGINFPSHFVLGLDGDDGQALLDIFAGGRILEPEDLEGMLARIGDGRRRAKAAPVLTVRMTKREVLIRLQQNISYRREQSGDLAGALRVVEDMLRFAPGDINLWQQAAGINQQMGQIAAAVRCMGRVVDLIPPGADSDRARAVMRRLRSSLN</sequence>
<comment type="similarity">
    <text evidence="1">Belongs to the UPF0162 family.</text>
</comment>
<dbReference type="EMBL" id="JAESVA010000002">
    <property type="protein sequence ID" value="MCB8880018.1"/>
    <property type="molecule type" value="Genomic_DNA"/>
</dbReference>
<accession>A0A963YZH4</accession>
<reference evidence="3 4" key="1">
    <citation type="journal article" date="2021" name="Microorganisms">
        <title>Acidisoma silvae sp. nov. and Acidisomacellulosilytica sp. nov., Two Acidophilic Bacteria Isolated from Decaying Wood, Hydrolyzing Cellulose and Producing Poly-3-hydroxybutyrate.</title>
        <authorList>
            <person name="Mieszkin S."/>
            <person name="Pouder E."/>
            <person name="Uroz S."/>
            <person name="Simon-Colin C."/>
            <person name="Alain K."/>
        </authorList>
    </citation>
    <scope>NUCLEOTIDE SEQUENCE [LARGE SCALE GENOMIC DNA]</scope>
    <source>
        <strain evidence="3 4">HW T5.17</strain>
    </source>
</reference>
<dbReference type="InterPro" id="IPR032698">
    <property type="entry name" value="SirB1_N"/>
</dbReference>
<evidence type="ECO:0000259" key="2">
    <source>
        <dbReference type="Pfam" id="PF13369"/>
    </source>
</evidence>
<dbReference type="Proteomes" id="UP000721844">
    <property type="component" value="Unassembled WGS sequence"/>
</dbReference>
<gene>
    <name evidence="3" type="ORF">ACELLULO517_07215</name>
</gene>
<dbReference type="PANTHER" id="PTHR31350">
    <property type="entry name" value="SI:DKEY-261L7.2"/>
    <property type="match status" value="1"/>
</dbReference>
<proteinExistence type="inferred from homology"/>
<feature type="domain" description="Protein SirB1 N-terminal" evidence="2">
    <location>
        <begin position="39"/>
        <end position="192"/>
    </location>
</feature>
<dbReference type="AlphaFoldDB" id="A0A963YZH4"/>
<dbReference type="PANTHER" id="PTHR31350:SF21">
    <property type="entry name" value="F-BOX ONLY PROTEIN 21"/>
    <property type="match status" value="1"/>
</dbReference>
<organism evidence="3 4">
    <name type="scientific">Acidisoma cellulosilyticum</name>
    <dbReference type="NCBI Taxonomy" id="2802395"/>
    <lineage>
        <taxon>Bacteria</taxon>
        <taxon>Pseudomonadati</taxon>
        <taxon>Pseudomonadota</taxon>
        <taxon>Alphaproteobacteria</taxon>
        <taxon>Acetobacterales</taxon>
        <taxon>Acidocellaceae</taxon>
        <taxon>Acidisoma</taxon>
    </lineage>
</organism>
<keyword evidence="4" id="KW-1185">Reference proteome</keyword>
<dbReference type="SUPFAM" id="SSF48452">
    <property type="entry name" value="TPR-like"/>
    <property type="match status" value="1"/>
</dbReference>
<dbReference type="InterPro" id="IPR011990">
    <property type="entry name" value="TPR-like_helical_dom_sf"/>
</dbReference>
<protein>
    <submittedName>
        <fullName evidence="3">Transglutaminase family protein</fullName>
    </submittedName>
</protein>
<dbReference type="RefSeq" id="WP_227306627.1">
    <property type="nucleotide sequence ID" value="NZ_JAESVA010000002.1"/>
</dbReference>
<evidence type="ECO:0000256" key="1">
    <source>
        <dbReference type="ARBA" id="ARBA00007100"/>
    </source>
</evidence>